<reference evidence="2" key="1">
    <citation type="journal article" date="2016" name="Nat. Biotechnol.">
        <title>Sequencing wild and cultivated cassava and related species reveals extensive interspecific hybridization and genetic diversity.</title>
        <authorList>
            <person name="Bredeson J.V."/>
            <person name="Lyons J.B."/>
            <person name="Prochnik S.E."/>
            <person name="Wu G.A."/>
            <person name="Ha C.M."/>
            <person name="Edsinger-Gonzales E."/>
            <person name="Grimwood J."/>
            <person name="Schmutz J."/>
            <person name="Rabbi I.Y."/>
            <person name="Egesi C."/>
            <person name="Nauluvula P."/>
            <person name="Lebot V."/>
            <person name="Ndunguru J."/>
            <person name="Mkamilo G."/>
            <person name="Bart R.S."/>
            <person name="Setter T.L."/>
            <person name="Gleadow R.M."/>
            <person name="Kulakow P."/>
            <person name="Ferguson M.E."/>
            <person name="Rounsley S."/>
            <person name="Rokhsar D.S."/>
        </authorList>
    </citation>
    <scope>NUCLEOTIDE SEQUENCE [LARGE SCALE GENOMIC DNA]</scope>
    <source>
        <strain evidence="2">cv. AM560-2</strain>
    </source>
</reference>
<protein>
    <submittedName>
        <fullName evidence="1">Uncharacterized protein</fullName>
    </submittedName>
</protein>
<keyword evidence="2" id="KW-1185">Reference proteome</keyword>
<gene>
    <name evidence="1" type="ORF">MANES_18G113500v8</name>
</gene>
<organism evidence="1 2">
    <name type="scientific">Manihot esculenta</name>
    <name type="common">Cassava</name>
    <name type="synonym">Jatropha manihot</name>
    <dbReference type="NCBI Taxonomy" id="3983"/>
    <lineage>
        <taxon>Eukaryota</taxon>
        <taxon>Viridiplantae</taxon>
        <taxon>Streptophyta</taxon>
        <taxon>Embryophyta</taxon>
        <taxon>Tracheophyta</taxon>
        <taxon>Spermatophyta</taxon>
        <taxon>Magnoliopsida</taxon>
        <taxon>eudicotyledons</taxon>
        <taxon>Gunneridae</taxon>
        <taxon>Pentapetalae</taxon>
        <taxon>rosids</taxon>
        <taxon>fabids</taxon>
        <taxon>Malpighiales</taxon>
        <taxon>Euphorbiaceae</taxon>
        <taxon>Crotonoideae</taxon>
        <taxon>Manihoteae</taxon>
        <taxon>Manihot</taxon>
    </lineage>
</organism>
<dbReference type="Proteomes" id="UP000091857">
    <property type="component" value="Chromosome 18"/>
</dbReference>
<dbReference type="EMBL" id="CM004404">
    <property type="protein sequence ID" value="KAG8633540.1"/>
    <property type="molecule type" value="Genomic_DNA"/>
</dbReference>
<evidence type="ECO:0000313" key="2">
    <source>
        <dbReference type="Proteomes" id="UP000091857"/>
    </source>
</evidence>
<evidence type="ECO:0000313" key="1">
    <source>
        <dbReference type="EMBL" id="KAG8633540.1"/>
    </source>
</evidence>
<comment type="caution">
    <text evidence="1">The sequence shown here is derived from an EMBL/GenBank/DDBJ whole genome shotgun (WGS) entry which is preliminary data.</text>
</comment>
<name>A0ACB7G0D6_MANES</name>
<sequence>MKRKFVAVEEGSLDNHGVAWWRGPLLGKGGSASVYLAYLKKPKSRNAFYRRVMAVKSAEVSSSSLLQKEKEVFNRLHDCPYILECYGEETTVSQNGQMFYNLLLEYASGGTLADLIRRSGDCGLPELDVKRYTRSILKGIDYIHRHDYVHRDLKPENVLLVPSGSGDFVPKIADFGLAKKVQKTNRRMFDSSIAGTILYMAPETLVDNIQESPSDIWALGCIVYEMFTGKPLWGLNPKESTEELCKRIVDRFKLPEIPSGISKDGKDFLKGCLVKNHKFRFTTEMLLNHPFVSGILDDRVRLVVCQMLQKRVMAGCSEVSLKHQLQESKWYSKSLLLLTKVLLHLIQTLVSSPANIREMCYYIFTIPTCADWYSS</sequence>
<proteinExistence type="predicted"/>
<accession>A0ACB7G0D6</accession>